<evidence type="ECO:0000259" key="2">
    <source>
        <dbReference type="Pfam" id="PF14432"/>
    </source>
</evidence>
<feature type="domain" description="DYW" evidence="2">
    <location>
        <begin position="142"/>
        <end position="187"/>
    </location>
</feature>
<protein>
    <recommendedName>
        <fullName evidence="2">DYW domain-containing protein</fullName>
    </recommendedName>
</protein>
<dbReference type="EMBL" id="JAYMYQ010000004">
    <property type="protein sequence ID" value="KAK7338043.1"/>
    <property type="molecule type" value="Genomic_DNA"/>
</dbReference>
<proteinExistence type="inferred from homology"/>
<organism evidence="3 4">
    <name type="scientific">Canavalia gladiata</name>
    <name type="common">Sword bean</name>
    <name type="synonym">Dolichos gladiatus</name>
    <dbReference type="NCBI Taxonomy" id="3824"/>
    <lineage>
        <taxon>Eukaryota</taxon>
        <taxon>Viridiplantae</taxon>
        <taxon>Streptophyta</taxon>
        <taxon>Embryophyta</taxon>
        <taxon>Tracheophyta</taxon>
        <taxon>Spermatophyta</taxon>
        <taxon>Magnoliopsida</taxon>
        <taxon>eudicotyledons</taxon>
        <taxon>Gunneridae</taxon>
        <taxon>Pentapetalae</taxon>
        <taxon>rosids</taxon>
        <taxon>fabids</taxon>
        <taxon>Fabales</taxon>
        <taxon>Fabaceae</taxon>
        <taxon>Papilionoideae</taxon>
        <taxon>50 kb inversion clade</taxon>
        <taxon>NPAAA clade</taxon>
        <taxon>indigoferoid/millettioid clade</taxon>
        <taxon>Phaseoleae</taxon>
        <taxon>Canavalia</taxon>
    </lineage>
</organism>
<dbReference type="Gene3D" id="1.25.40.10">
    <property type="entry name" value="Tetratricopeptide repeat domain"/>
    <property type="match status" value="1"/>
</dbReference>
<keyword evidence="4" id="KW-1185">Reference proteome</keyword>
<dbReference type="InterPro" id="IPR032867">
    <property type="entry name" value="DYW_dom"/>
</dbReference>
<accession>A0AAN9QNV9</accession>
<evidence type="ECO:0000313" key="4">
    <source>
        <dbReference type="Proteomes" id="UP001367508"/>
    </source>
</evidence>
<evidence type="ECO:0000313" key="3">
    <source>
        <dbReference type="EMBL" id="KAK7338043.1"/>
    </source>
</evidence>
<reference evidence="3 4" key="1">
    <citation type="submission" date="2024-01" db="EMBL/GenBank/DDBJ databases">
        <title>The genomes of 5 underutilized Papilionoideae crops provide insights into root nodulation and disease resistanc.</title>
        <authorList>
            <person name="Jiang F."/>
        </authorList>
    </citation>
    <scope>NUCLEOTIDE SEQUENCE [LARGE SCALE GENOMIC DNA]</scope>
    <source>
        <strain evidence="3">LVBAO_FW01</strain>
        <tissue evidence="3">Leaves</tissue>
    </source>
</reference>
<sequence>MGSSSIKPDINITWNSLLSGHLIQGSYENVLLHIYIFESLQSAGFKPDSCSVTSAIKAIIQLGYSMRSQIKEYTPNAKISCFSQNENYRNALQFNVPDINRVCWNIDDSEKETELLNTKSRVIFLLGHIEYVLRQAFVNLSLDITSQLMKIENGVPIRVVKDTRICHNCLTAAKYIPLALSRDILLRWWLFSPFYERELSLQRSLAKNSQIRWSLKAPSAHGSKDTSLSCQPHDQLVECC</sequence>
<name>A0AAN9QNV9_CANGL</name>
<evidence type="ECO:0000256" key="1">
    <source>
        <dbReference type="ARBA" id="ARBA00006643"/>
    </source>
</evidence>
<comment type="caution">
    <text evidence="3">The sequence shown here is derived from an EMBL/GenBank/DDBJ whole genome shotgun (WGS) entry which is preliminary data.</text>
</comment>
<dbReference type="GO" id="GO:0008270">
    <property type="term" value="F:zinc ion binding"/>
    <property type="evidence" value="ECO:0007669"/>
    <property type="project" value="InterPro"/>
</dbReference>
<dbReference type="InterPro" id="IPR011990">
    <property type="entry name" value="TPR-like_helical_dom_sf"/>
</dbReference>
<gene>
    <name evidence="3" type="ORF">VNO77_18640</name>
</gene>
<dbReference type="Proteomes" id="UP001367508">
    <property type="component" value="Unassembled WGS sequence"/>
</dbReference>
<dbReference type="AlphaFoldDB" id="A0AAN9QNV9"/>
<dbReference type="Pfam" id="PF14432">
    <property type="entry name" value="DYW_deaminase"/>
    <property type="match status" value="1"/>
</dbReference>
<comment type="similarity">
    <text evidence="1">Belongs to the PPR family. PCMP-H subfamily.</text>
</comment>